<sequence>GLESYSLDAELPSDSTNTDTVSPIWRPLAHHYNIALDAVGRDFASPIGELAMLHRNMRTHGIREDTITFNTLLNACRLRRAWGHFQEIEAQFRKRDEWGVTRMNATTWCTLIRGYGERQDWAAVDRCVAEASRACRLWHESHATDGKPAQGIQPDSELWNAIISIYAARDMVPQMITSRRVMLGLGLALSTSTFVPIFTALHRLRRSLTRDRRDAWPAISLALEEFNDMRRSGVAPNALILTNIALTVGLSNRYAKPAHVHDGQDERTLSKLRDIGGEVAQQLESMLARARNPNVYVALLNLGGSSGALEDVHAVWQTLVMEAQFSQDASAPPLMTSLTLAAYMNALMRCKKYHEAISAFRIHASPTPTSERRERARADVSKPQVREVGRPVYDAAIQAYA</sequence>
<name>A0ACC1JSX6_9FUNG</name>
<evidence type="ECO:0000313" key="1">
    <source>
        <dbReference type="EMBL" id="KAJ2766411.1"/>
    </source>
</evidence>
<protein>
    <submittedName>
        <fullName evidence="1">Uncharacterized protein</fullName>
    </submittedName>
</protein>
<comment type="caution">
    <text evidence="1">The sequence shown here is derived from an EMBL/GenBank/DDBJ whole genome shotgun (WGS) entry which is preliminary data.</text>
</comment>
<accession>A0ACC1JSX6</accession>
<gene>
    <name evidence="1" type="ORF">IWQ57_004372</name>
</gene>
<dbReference type="EMBL" id="JANBUJ010001704">
    <property type="protein sequence ID" value="KAJ2766411.1"/>
    <property type="molecule type" value="Genomic_DNA"/>
</dbReference>
<feature type="non-terminal residue" evidence="1">
    <location>
        <position position="1"/>
    </location>
</feature>
<feature type="non-terminal residue" evidence="1">
    <location>
        <position position="401"/>
    </location>
</feature>
<proteinExistence type="predicted"/>
<evidence type="ECO:0000313" key="2">
    <source>
        <dbReference type="Proteomes" id="UP001140234"/>
    </source>
</evidence>
<keyword evidence="2" id="KW-1185">Reference proteome</keyword>
<reference evidence="1" key="1">
    <citation type="submission" date="2022-07" db="EMBL/GenBank/DDBJ databases">
        <title>Phylogenomic reconstructions and comparative analyses of Kickxellomycotina fungi.</title>
        <authorList>
            <person name="Reynolds N.K."/>
            <person name="Stajich J.E."/>
            <person name="Barry K."/>
            <person name="Grigoriev I.V."/>
            <person name="Crous P."/>
            <person name="Smith M.E."/>
        </authorList>
    </citation>
    <scope>NUCLEOTIDE SEQUENCE</scope>
    <source>
        <strain evidence="1">CBS 109366</strain>
    </source>
</reference>
<dbReference type="Proteomes" id="UP001140234">
    <property type="component" value="Unassembled WGS sequence"/>
</dbReference>
<organism evidence="1 2">
    <name type="scientific">Coemansia nantahalensis</name>
    <dbReference type="NCBI Taxonomy" id="2789366"/>
    <lineage>
        <taxon>Eukaryota</taxon>
        <taxon>Fungi</taxon>
        <taxon>Fungi incertae sedis</taxon>
        <taxon>Zoopagomycota</taxon>
        <taxon>Kickxellomycotina</taxon>
        <taxon>Kickxellomycetes</taxon>
        <taxon>Kickxellales</taxon>
        <taxon>Kickxellaceae</taxon>
        <taxon>Coemansia</taxon>
    </lineage>
</organism>